<name>A0A6A3I6U5_9STRA</name>
<feature type="compositionally biased region" description="Acidic residues" evidence="1">
    <location>
        <begin position="76"/>
        <end position="88"/>
    </location>
</feature>
<evidence type="ECO:0000256" key="1">
    <source>
        <dbReference type="SAM" id="MobiDB-lite"/>
    </source>
</evidence>
<feature type="compositionally biased region" description="Polar residues" evidence="1">
    <location>
        <begin position="145"/>
        <end position="154"/>
    </location>
</feature>
<organism evidence="2 3">
    <name type="scientific">Phytophthora rubi</name>
    <dbReference type="NCBI Taxonomy" id="129364"/>
    <lineage>
        <taxon>Eukaryota</taxon>
        <taxon>Sar</taxon>
        <taxon>Stramenopiles</taxon>
        <taxon>Oomycota</taxon>
        <taxon>Peronosporomycetes</taxon>
        <taxon>Peronosporales</taxon>
        <taxon>Peronosporaceae</taxon>
        <taxon>Phytophthora</taxon>
    </lineage>
</organism>
<reference evidence="2 3" key="1">
    <citation type="submission" date="2018-09" db="EMBL/GenBank/DDBJ databases">
        <title>Genomic investigation of the strawberry pathogen Phytophthora fragariae indicates pathogenicity is determined by transcriptional variation in three key races.</title>
        <authorList>
            <person name="Adams T.M."/>
            <person name="Armitage A.D."/>
            <person name="Sobczyk M.K."/>
            <person name="Bates H.J."/>
            <person name="Dunwell J.M."/>
            <person name="Nellist C.F."/>
            <person name="Harrison R.J."/>
        </authorList>
    </citation>
    <scope>NUCLEOTIDE SEQUENCE [LARGE SCALE GENOMIC DNA]</scope>
    <source>
        <strain evidence="2 3">SCRP249</strain>
    </source>
</reference>
<accession>A0A6A3I6U5</accession>
<feature type="compositionally biased region" description="Low complexity" evidence="1">
    <location>
        <begin position="25"/>
        <end position="52"/>
    </location>
</feature>
<evidence type="ECO:0000313" key="3">
    <source>
        <dbReference type="Proteomes" id="UP000429607"/>
    </source>
</evidence>
<dbReference type="Proteomes" id="UP000429607">
    <property type="component" value="Unassembled WGS sequence"/>
</dbReference>
<feature type="region of interest" description="Disordered" evidence="1">
    <location>
        <begin position="25"/>
        <end position="57"/>
    </location>
</feature>
<proteinExistence type="predicted"/>
<dbReference type="AlphaFoldDB" id="A0A6A3I6U5"/>
<feature type="compositionally biased region" description="Polar residues" evidence="1">
    <location>
        <begin position="165"/>
        <end position="175"/>
    </location>
</feature>
<comment type="caution">
    <text evidence="2">The sequence shown here is derived from an EMBL/GenBank/DDBJ whole genome shotgun (WGS) entry which is preliminary data.</text>
</comment>
<gene>
    <name evidence="2" type="ORF">PR001_g25024</name>
</gene>
<protein>
    <submittedName>
        <fullName evidence="2">Uncharacterized protein</fullName>
    </submittedName>
</protein>
<evidence type="ECO:0000313" key="2">
    <source>
        <dbReference type="EMBL" id="KAE8977811.1"/>
    </source>
</evidence>
<feature type="region of interest" description="Disordered" evidence="1">
    <location>
        <begin position="76"/>
        <end position="175"/>
    </location>
</feature>
<feature type="non-terminal residue" evidence="2">
    <location>
        <position position="200"/>
    </location>
</feature>
<sequence>MSTPTTQTSNAPAASAAANAVVANTATTATSSTSSASGVTSTVTTLSSPKSTISVGEYHKTCGKVTYARESLFDGIEDADMEEGEEEKESSSSGRNKSSVGTRRPREDDSDASSLKRSRSGSDRPLADAGPLSSPRGGDDDDSTPHTAVTSRTNPVRDPWMPSPSEIQSRYGNTSHVSPYALYSCSAIVDDDVTKELDFD</sequence>
<dbReference type="EMBL" id="QXFV01003323">
    <property type="protein sequence ID" value="KAE8977811.1"/>
    <property type="molecule type" value="Genomic_DNA"/>
</dbReference>